<gene>
    <name evidence="1" type="ORF">ANANG_G00073670</name>
</gene>
<dbReference type="Proteomes" id="UP001044222">
    <property type="component" value="Unassembled WGS sequence"/>
</dbReference>
<proteinExistence type="predicted"/>
<reference evidence="1" key="1">
    <citation type="submission" date="2021-01" db="EMBL/GenBank/DDBJ databases">
        <title>A chromosome-scale assembly of European eel, Anguilla anguilla.</title>
        <authorList>
            <person name="Henkel C."/>
            <person name="Jong-Raadsen S.A."/>
            <person name="Dufour S."/>
            <person name="Weltzien F.-A."/>
            <person name="Palstra A.P."/>
            <person name="Pelster B."/>
            <person name="Spaink H.P."/>
            <person name="Van Den Thillart G.E."/>
            <person name="Jansen H."/>
            <person name="Zahm M."/>
            <person name="Klopp C."/>
            <person name="Cedric C."/>
            <person name="Louis A."/>
            <person name="Berthelot C."/>
            <person name="Parey E."/>
            <person name="Roest Crollius H."/>
            <person name="Montfort J."/>
            <person name="Robinson-Rechavi M."/>
            <person name="Bucao C."/>
            <person name="Bouchez O."/>
            <person name="Gislard M."/>
            <person name="Lluch J."/>
            <person name="Milhes M."/>
            <person name="Lampietro C."/>
            <person name="Lopez Roques C."/>
            <person name="Donnadieu C."/>
            <person name="Braasch I."/>
            <person name="Desvignes T."/>
            <person name="Postlethwait J."/>
            <person name="Bobe J."/>
            <person name="Guiguen Y."/>
            <person name="Dirks R."/>
        </authorList>
    </citation>
    <scope>NUCLEOTIDE SEQUENCE</scope>
    <source>
        <strain evidence="1">Tag_6206</strain>
        <tissue evidence="1">Liver</tissue>
    </source>
</reference>
<protein>
    <submittedName>
        <fullName evidence="1">Uncharacterized protein</fullName>
    </submittedName>
</protein>
<sequence length="139" mass="15090">GSESQPLWAKASDRGEEACLEGLRVQSALTGGRRRTESRRLFLCAVVFPRDIKRGLSGVLMNMSGWASHAWAGARSLPCGVAVLGGPLNVGLAVLAEWLGVGRAVLLGWLSVSLVYWRDSSACVWLYWWDSSACVWLLA</sequence>
<feature type="non-terminal residue" evidence="1">
    <location>
        <position position="1"/>
    </location>
</feature>
<name>A0A9D3MSW8_ANGAN</name>
<comment type="caution">
    <text evidence="1">The sequence shown here is derived from an EMBL/GenBank/DDBJ whole genome shotgun (WGS) entry which is preliminary data.</text>
</comment>
<keyword evidence="2" id="KW-1185">Reference proteome</keyword>
<evidence type="ECO:0000313" key="2">
    <source>
        <dbReference type="Proteomes" id="UP001044222"/>
    </source>
</evidence>
<dbReference type="EMBL" id="JAFIRN010000003">
    <property type="protein sequence ID" value="KAG5853458.1"/>
    <property type="molecule type" value="Genomic_DNA"/>
</dbReference>
<dbReference type="AlphaFoldDB" id="A0A9D3MSW8"/>
<accession>A0A9D3MSW8</accession>
<evidence type="ECO:0000313" key="1">
    <source>
        <dbReference type="EMBL" id="KAG5853458.1"/>
    </source>
</evidence>
<organism evidence="1 2">
    <name type="scientific">Anguilla anguilla</name>
    <name type="common">European freshwater eel</name>
    <name type="synonym">Muraena anguilla</name>
    <dbReference type="NCBI Taxonomy" id="7936"/>
    <lineage>
        <taxon>Eukaryota</taxon>
        <taxon>Metazoa</taxon>
        <taxon>Chordata</taxon>
        <taxon>Craniata</taxon>
        <taxon>Vertebrata</taxon>
        <taxon>Euteleostomi</taxon>
        <taxon>Actinopterygii</taxon>
        <taxon>Neopterygii</taxon>
        <taxon>Teleostei</taxon>
        <taxon>Anguilliformes</taxon>
        <taxon>Anguillidae</taxon>
        <taxon>Anguilla</taxon>
    </lineage>
</organism>
<feature type="non-terminal residue" evidence="1">
    <location>
        <position position="139"/>
    </location>
</feature>